<comment type="caution">
    <text evidence="9">The sequence shown here is derived from an EMBL/GenBank/DDBJ whole genome shotgun (WGS) entry which is preliminary data.</text>
</comment>
<keyword evidence="10" id="KW-1185">Reference proteome</keyword>
<evidence type="ECO:0000256" key="1">
    <source>
        <dbReference type="ARBA" id="ARBA00004651"/>
    </source>
</evidence>
<evidence type="ECO:0000313" key="9">
    <source>
        <dbReference type="EMBL" id="MCP8899489.1"/>
    </source>
</evidence>
<keyword evidence="4 6" id="KW-1133">Transmembrane helix</keyword>
<evidence type="ECO:0000256" key="4">
    <source>
        <dbReference type="ARBA" id="ARBA00022989"/>
    </source>
</evidence>
<dbReference type="InterPro" id="IPR003838">
    <property type="entry name" value="ABC3_permease_C"/>
</dbReference>
<evidence type="ECO:0000256" key="5">
    <source>
        <dbReference type="ARBA" id="ARBA00023136"/>
    </source>
</evidence>
<dbReference type="Proteomes" id="UP001139319">
    <property type="component" value="Unassembled WGS sequence"/>
</dbReference>
<comment type="subcellular location">
    <subcellularLocation>
        <location evidence="1">Cell membrane</location>
        <topology evidence="1">Multi-pass membrane protein</topology>
    </subcellularLocation>
</comment>
<feature type="domain" description="ABC3 transporter permease C-terminal" evidence="7">
    <location>
        <begin position="288"/>
        <end position="405"/>
    </location>
</feature>
<feature type="transmembrane region" description="Helical" evidence="6">
    <location>
        <begin position="280"/>
        <end position="306"/>
    </location>
</feature>
<keyword evidence="5 6" id="KW-0472">Membrane</keyword>
<feature type="transmembrane region" description="Helical" evidence="6">
    <location>
        <begin position="327"/>
        <end position="354"/>
    </location>
</feature>
<protein>
    <submittedName>
        <fullName evidence="9">ABC transporter permease</fullName>
    </submittedName>
</protein>
<evidence type="ECO:0000256" key="2">
    <source>
        <dbReference type="ARBA" id="ARBA00022475"/>
    </source>
</evidence>
<keyword evidence="2" id="KW-1003">Cell membrane</keyword>
<dbReference type="GO" id="GO:0005886">
    <property type="term" value="C:plasma membrane"/>
    <property type="evidence" value="ECO:0007669"/>
    <property type="project" value="UniProtKB-SubCell"/>
</dbReference>
<gene>
    <name evidence="9" type="ORF">M6D89_09285</name>
</gene>
<evidence type="ECO:0000256" key="6">
    <source>
        <dbReference type="SAM" id="Phobius"/>
    </source>
</evidence>
<dbReference type="Pfam" id="PF12704">
    <property type="entry name" value="MacB_PCD"/>
    <property type="match status" value="1"/>
</dbReference>
<evidence type="ECO:0000256" key="3">
    <source>
        <dbReference type="ARBA" id="ARBA00022692"/>
    </source>
</evidence>
<organism evidence="9 10">
    <name type="scientific">Gilvimarinus xylanilyticus</name>
    <dbReference type="NCBI Taxonomy" id="2944139"/>
    <lineage>
        <taxon>Bacteria</taxon>
        <taxon>Pseudomonadati</taxon>
        <taxon>Pseudomonadota</taxon>
        <taxon>Gammaproteobacteria</taxon>
        <taxon>Cellvibrionales</taxon>
        <taxon>Cellvibrionaceae</taxon>
        <taxon>Gilvimarinus</taxon>
    </lineage>
</organism>
<evidence type="ECO:0000259" key="7">
    <source>
        <dbReference type="Pfam" id="PF02687"/>
    </source>
</evidence>
<keyword evidence="3 6" id="KW-0812">Transmembrane</keyword>
<dbReference type="PANTHER" id="PTHR43738:SF2">
    <property type="entry name" value="ABC TRANSPORTER PERMEASE"/>
    <property type="match status" value="1"/>
</dbReference>
<dbReference type="InterPro" id="IPR025857">
    <property type="entry name" value="MacB_PCD"/>
</dbReference>
<dbReference type="PANTHER" id="PTHR43738">
    <property type="entry name" value="ABC TRANSPORTER, MEMBRANE PROTEIN"/>
    <property type="match status" value="1"/>
</dbReference>
<evidence type="ECO:0000313" key="10">
    <source>
        <dbReference type="Proteomes" id="UP001139319"/>
    </source>
</evidence>
<dbReference type="InterPro" id="IPR051125">
    <property type="entry name" value="ABC-4/HrtB_transporter"/>
</dbReference>
<proteinExistence type="predicted"/>
<feature type="transmembrane region" description="Helical" evidence="6">
    <location>
        <begin position="374"/>
        <end position="400"/>
    </location>
</feature>
<evidence type="ECO:0000259" key="8">
    <source>
        <dbReference type="Pfam" id="PF12704"/>
    </source>
</evidence>
<dbReference type="RefSeq" id="WP_253967787.1">
    <property type="nucleotide sequence ID" value="NZ_JAMFTH010000002.1"/>
</dbReference>
<sequence length="406" mass="43785">MMFRLAWKSLLSRRFSAAVCIAMVALSTLVLLSVDTVYRGAQSAFSRSVQGIDLIVGAPTGEVNLLLFSAFHVGAPSRELSWQTFQQWEKSPGVARAVPLMLGDSHQGFRVIGTNQAMFDHLAATHDTAVFTQGKAFAHVFEVTLGHEVARTLGYPLGKELILSHGLGNHSFQQHEARTFTVTGILAPTGTPIDKTLQVSTEAIEAIHWPPARLATLPSQPTLGETAALQPDRVSAFYLTLANKVRTFQIQRAINQSDTEPTQAILPGVAITRLWGVMDWVQMALMGLGLLAALMAAIGVASSLLSHLDRRVAEFQLLQLLGARRRFIYTLLGLESGALIAIGIIAGTALTVLLERGFSVIAQSHWGLYWPLQINGFALGTAMLAAPLLGGLLITLAGAWRLAKLP</sequence>
<reference evidence="9" key="2">
    <citation type="submission" date="2023-01" db="EMBL/GenBank/DDBJ databases">
        <title>Gilvimarinus xylanilyticus HB14 isolated from Caulerpa lentillifera aquaculture base in Hainan, China.</title>
        <authorList>
            <person name="Zhang Y.-J."/>
        </authorList>
    </citation>
    <scope>NUCLEOTIDE SEQUENCE</scope>
    <source>
        <strain evidence="9">HB14</strain>
    </source>
</reference>
<dbReference type="AlphaFoldDB" id="A0A9X2KTN8"/>
<reference evidence="9" key="1">
    <citation type="submission" date="2022-05" db="EMBL/GenBank/DDBJ databases">
        <authorList>
            <person name="Sun H.-N."/>
        </authorList>
    </citation>
    <scope>NUCLEOTIDE SEQUENCE</scope>
    <source>
        <strain evidence="9">HB14</strain>
    </source>
</reference>
<accession>A0A9X2KTN8</accession>
<dbReference type="EMBL" id="JAMFTH010000002">
    <property type="protein sequence ID" value="MCP8899489.1"/>
    <property type="molecule type" value="Genomic_DNA"/>
</dbReference>
<feature type="domain" description="MacB-like periplasmic core" evidence="8">
    <location>
        <begin position="21"/>
        <end position="256"/>
    </location>
</feature>
<name>A0A9X2KTN8_9GAMM</name>
<dbReference type="Pfam" id="PF02687">
    <property type="entry name" value="FtsX"/>
    <property type="match status" value="1"/>
</dbReference>